<evidence type="ECO:0000256" key="1">
    <source>
        <dbReference type="ARBA" id="ARBA00022737"/>
    </source>
</evidence>
<dbReference type="InterPro" id="IPR000859">
    <property type="entry name" value="CUB_dom"/>
</dbReference>
<protein>
    <recommendedName>
        <fullName evidence="4">CUB domain-containing protein</fullName>
    </recommendedName>
</protein>
<dbReference type="PANTHER" id="PTHR24251">
    <property type="entry name" value="OVOCHYMASE-RELATED"/>
    <property type="match status" value="1"/>
</dbReference>
<dbReference type="Gene3D" id="2.60.120.290">
    <property type="entry name" value="Spermadhesin, CUB domain"/>
    <property type="match status" value="2"/>
</dbReference>
<dbReference type="SUPFAM" id="SSF49854">
    <property type="entry name" value="Spermadhesin, CUB domain"/>
    <property type="match status" value="4"/>
</dbReference>
<comment type="caution">
    <text evidence="5">The sequence shown here is derived from an EMBL/GenBank/DDBJ whole genome shotgun (WGS) entry which is preliminary data.</text>
</comment>
<accession>A0A2T7NK21</accession>
<proteinExistence type="predicted"/>
<dbReference type="OrthoDB" id="6514358at2759"/>
<comment type="caution">
    <text evidence="3">Lacks conserved residue(s) required for the propagation of feature annotation.</text>
</comment>
<sequence length="709" mass="76288">MLRRLSSSTASPGPGGSAMLLQTDPVAANGAAQPMPCKSRVMSDNAILSLPAGLLAGNECYFLLTRNASDANVTTLLFSSLAMQGNDYLLLYDGNVSGVLNPADIVANMSGTREPFLAVFSSNVSTVMVHITSNDSRSNFTAMLSLHGCEQDQSLTPGNLVLLLSPEYSPSQGSFQCKYKVSMNGSATDSKLALSFRNFNLPGATLNVTTDLNATQELTGANHPADVYADTSIELVLSIKGSVNSSQDFIAFVSVISKACQGVKTVNGSGYINFTVPELHPYQQDCRVTVKAASGKSLLLNVTTLQLSQGDALNVFDGASVTGRQLAVFQTPSQPYILVSTGQDLLVRLIVDDSPGIRNVVIKITEQVEGGLYSNSNFTLQYPGSNTTQYYLLKTSSQEEMLQILLESKPENGTYAIIVYNRCTNNVLVTFSPKNLPFPLAVACTEVLLEATWFESRQNFTASVSDTIKAALGSYTITSTPDLPPLCRLTIIPQVKGLPVTEVMLPLCSLVFSGYTSSNLSTTLVSVYYQVVNSVCGGVLPLPSGRMTSPRFPNQYPLNVDCTWILPNTSANTSVLFHVENFSLAQNHSLVILSEGGEARSNFTVEHQPTEDLLYTRAGSDSITFSSARQNNLIGENQVSQGFALDFWILECGRNLVAKSSEFSTPGFPDKKINTSLCVWRIQLPPTENGIVNIVNLTLTIVASSEVKV</sequence>
<dbReference type="CDD" id="cd00041">
    <property type="entry name" value="CUB"/>
    <property type="match status" value="2"/>
</dbReference>
<dbReference type="InterPro" id="IPR035914">
    <property type="entry name" value="Sperma_CUB_dom_sf"/>
</dbReference>
<dbReference type="PROSITE" id="PS01180">
    <property type="entry name" value="CUB"/>
    <property type="match status" value="2"/>
</dbReference>
<reference evidence="5 6" key="1">
    <citation type="submission" date="2018-04" db="EMBL/GenBank/DDBJ databases">
        <title>The genome of golden apple snail Pomacea canaliculata provides insight into stress tolerance and invasive adaptation.</title>
        <authorList>
            <person name="Liu C."/>
            <person name="Liu B."/>
            <person name="Ren Y."/>
            <person name="Zhang Y."/>
            <person name="Wang H."/>
            <person name="Li S."/>
            <person name="Jiang F."/>
            <person name="Yin L."/>
            <person name="Zhang G."/>
            <person name="Qian W."/>
            <person name="Fan W."/>
        </authorList>
    </citation>
    <scope>NUCLEOTIDE SEQUENCE [LARGE SCALE GENOMIC DNA]</scope>
    <source>
        <strain evidence="5">SZHN2017</strain>
        <tissue evidence="5">Muscle</tissue>
    </source>
</reference>
<keyword evidence="6" id="KW-1185">Reference proteome</keyword>
<evidence type="ECO:0000313" key="6">
    <source>
        <dbReference type="Proteomes" id="UP000245119"/>
    </source>
</evidence>
<gene>
    <name evidence="5" type="ORF">C0Q70_17304</name>
</gene>
<dbReference type="SMART" id="SM00042">
    <property type="entry name" value="CUB"/>
    <property type="match status" value="1"/>
</dbReference>
<dbReference type="EMBL" id="PZQS01000011">
    <property type="protein sequence ID" value="PVD21506.1"/>
    <property type="molecule type" value="Genomic_DNA"/>
</dbReference>
<evidence type="ECO:0000256" key="2">
    <source>
        <dbReference type="ARBA" id="ARBA00023157"/>
    </source>
</evidence>
<dbReference type="Pfam" id="PF00431">
    <property type="entry name" value="CUB"/>
    <property type="match status" value="1"/>
</dbReference>
<organism evidence="5 6">
    <name type="scientific">Pomacea canaliculata</name>
    <name type="common">Golden apple snail</name>
    <dbReference type="NCBI Taxonomy" id="400727"/>
    <lineage>
        <taxon>Eukaryota</taxon>
        <taxon>Metazoa</taxon>
        <taxon>Spiralia</taxon>
        <taxon>Lophotrochozoa</taxon>
        <taxon>Mollusca</taxon>
        <taxon>Gastropoda</taxon>
        <taxon>Caenogastropoda</taxon>
        <taxon>Architaenioglossa</taxon>
        <taxon>Ampullarioidea</taxon>
        <taxon>Ampullariidae</taxon>
        <taxon>Pomacea</taxon>
    </lineage>
</organism>
<feature type="domain" description="CUB" evidence="4">
    <location>
        <begin position="536"/>
        <end position="650"/>
    </location>
</feature>
<dbReference type="Proteomes" id="UP000245119">
    <property type="component" value="Linkage Group LG11"/>
</dbReference>
<keyword evidence="2" id="KW-1015">Disulfide bond</keyword>
<name>A0A2T7NK21_POMCA</name>
<evidence type="ECO:0000313" key="5">
    <source>
        <dbReference type="EMBL" id="PVD21506.1"/>
    </source>
</evidence>
<keyword evidence="1" id="KW-0677">Repeat</keyword>
<evidence type="ECO:0000259" key="4">
    <source>
        <dbReference type="PROSITE" id="PS01180"/>
    </source>
</evidence>
<feature type="domain" description="CUB" evidence="4">
    <location>
        <begin position="652"/>
        <end position="709"/>
    </location>
</feature>
<dbReference type="AlphaFoldDB" id="A0A2T7NK21"/>
<evidence type="ECO:0000256" key="3">
    <source>
        <dbReference type="PROSITE-ProRule" id="PRU00059"/>
    </source>
</evidence>